<protein>
    <submittedName>
        <fullName evidence="1">Uncharacterized protein</fullName>
    </submittedName>
</protein>
<dbReference type="Proteomes" id="UP000288805">
    <property type="component" value="Unassembled WGS sequence"/>
</dbReference>
<name>A0A438EQH2_VITVI</name>
<dbReference type="PANTHER" id="PTHR46890:SF50">
    <property type="entry name" value="RNA-DIRECTED DNA POLYMERASE, EUKARYOTA, REVERSE TRANSCRIPTASE ZINC-BINDING DOMAIN PROTEIN-RELATED"/>
    <property type="match status" value="1"/>
</dbReference>
<accession>A0A438EQH2</accession>
<comment type="caution">
    <text evidence="1">The sequence shown here is derived from an EMBL/GenBank/DDBJ whole genome shotgun (WGS) entry which is preliminary data.</text>
</comment>
<dbReference type="AlphaFoldDB" id="A0A438EQH2"/>
<reference evidence="1 2" key="1">
    <citation type="journal article" date="2018" name="PLoS Genet.">
        <title>Population sequencing reveals clonal diversity and ancestral inbreeding in the grapevine cultivar Chardonnay.</title>
        <authorList>
            <person name="Roach M.J."/>
            <person name="Johnson D.L."/>
            <person name="Bohlmann J."/>
            <person name="van Vuuren H.J."/>
            <person name="Jones S.J."/>
            <person name="Pretorius I.S."/>
            <person name="Schmidt S.A."/>
            <person name="Borneman A.R."/>
        </authorList>
    </citation>
    <scope>NUCLEOTIDE SEQUENCE [LARGE SCALE GENOMIC DNA]</scope>
    <source>
        <strain evidence="2">cv. Chardonnay</strain>
        <tissue evidence="1">Leaf</tissue>
    </source>
</reference>
<proteinExistence type="predicted"/>
<dbReference type="EMBL" id="QGNW01001215">
    <property type="protein sequence ID" value="RVW49983.1"/>
    <property type="molecule type" value="Genomic_DNA"/>
</dbReference>
<evidence type="ECO:0000313" key="2">
    <source>
        <dbReference type="Proteomes" id="UP000288805"/>
    </source>
</evidence>
<sequence>MANACRRRNFMAKLRVDGVMLDGEDSIKEAITNAFQRIMAETGEWRPSIYGLVFDSLQLVDLKLWRPLSLKRRFSICLMVGRQILDVVLIANEAIDSRIKDNLRGVLCNLDIEKAYDHVNWNFVLTGLRQGDPLFPCLFILATETLSYLLSRAKESGFINGFLVRGKSGVGVEVSHLLFADNSLILCDASKENLEYLSSVFMWFDVCLGLKMNLGKSEIIPVGNVLNLEELAKVLGCKVGAILTTYLGLPLGVPFKSSKVWRRSLRKGLLGGRGGISLKTEDRP</sequence>
<dbReference type="InterPro" id="IPR052343">
    <property type="entry name" value="Retrotransposon-Effector_Assoc"/>
</dbReference>
<dbReference type="PANTHER" id="PTHR46890">
    <property type="entry name" value="NON-LTR RETROLELEMENT REVERSE TRANSCRIPTASE-LIKE PROTEIN-RELATED"/>
    <property type="match status" value="1"/>
</dbReference>
<organism evidence="1 2">
    <name type="scientific">Vitis vinifera</name>
    <name type="common">Grape</name>
    <dbReference type="NCBI Taxonomy" id="29760"/>
    <lineage>
        <taxon>Eukaryota</taxon>
        <taxon>Viridiplantae</taxon>
        <taxon>Streptophyta</taxon>
        <taxon>Embryophyta</taxon>
        <taxon>Tracheophyta</taxon>
        <taxon>Spermatophyta</taxon>
        <taxon>Magnoliopsida</taxon>
        <taxon>eudicotyledons</taxon>
        <taxon>Gunneridae</taxon>
        <taxon>Pentapetalae</taxon>
        <taxon>rosids</taxon>
        <taxon>Vitales</taxon>
        <taxon>Vitaceae</taxon>
        <taxon>Viteae</taxon>
        <taxon>Vitis</taxon>
    </lineage>
</organism>
<gene>
    <name evidence="1" type="ORF">CK203_082270</name>
</gene>
<evidence type="ECO:0000313" key="1">
    <source>
        <dbReference type="EMBL" id="RVW49983.1"/>
    </source>
</evidence>